<protein>
    <submittedName>
        <fullName evidence="1">Uncharacterized protein</fullName>
    </submittedName>
</protein>
<accession>I8RGI3</accession>
<sequence length="67" mass="8121">MRDIDERFYNKILTMYEGAAVYVVKGNVRRRISSTIPQGYERKGRNRLGIFKELTEIYYSYFEEQEE</sequence>
<gene>
    <name evidence="1" type="ORF">FB4_0273</name>
</gene>
<keyword evidence="2" id="KW-1185">Reference proteome</keyword>
<evidence type="ECO:0000313" key="2">
    <source>
        <dbReference type="Proteomes" id="UP000004324"/>
    </source>
</evidence>
<dbReference type="Proteomes" id="UP000004324">
    <property type="component" value="Unassembled WGS sequence"/>
</dbReference>
<dbReference type="AlphaFoldDB" id="I8RGI3"/>
<dbReference type="PATRIC" id="fig|1149862.3.peg.1688"/>
<reference evidence="1 2" key="1">
    <citation type="journal article" date="2012" name="J. Bacteriol.">
        <title>Draft Genome Sequences for Two Metal-Reducing Pelosinus fermentans Strains Isolated from a Cr(VI)-Contaminated Site and for Type Strain R7.</title>
        <authorList>
            <person name="Brown S.D."/>
            <person name="Podar M."/>
            <person name="Klingeman D.M."/>
            <person name="Johnson C.M."/>
            <person name="Yang Z.K."/>
            <person name="Utturkar S.M."/>
            <person name="Land M.L."/>
            <person name="Mosher J.J."/>
            <person name="Hurt R.A.Jr."/>
            <person name="Phelps T.J."/>
            <person name="Palumbo A.V."/>
            <person name="Arkin A.P."/>
            <person name="Hazen T.C."/>
            <person name="Elias D.A."/>
        </authorList>
    </citation>
    <scope>NUCLEOTIDE SEQUENCE [LARGE SCALE GENOMIC DNA]</scope>
    <source>
        <strain evidence="1 2">B4</strain>
    </source>
</reference>
<proteinExistence type="predicted"/>
<name>I8RGI3_9FIRM</name>
<dbReference type="RefSeq" id="WP_007933056.1">
    <property type="nucleotide sequence ID" value="NZ_AKVJ01000022.1"/>
</dbReference>
<organism evidence="1 2">
    <name type="scientific">Pelosinus fermentans B4</name>
    <dbReference type="NCBI Taxonomy" id="1149862"/>
    <lineage>
        <taxon>Bacteria</taxon>
        <taxon>Bacillati</taxon>
        <taxon>Bacillota</taxon>
        <taxon>Negativicutes</taxon>
        <taxon>Selenomonadales</taxon>
        <taxon>Sporomusaceae</taxon>
        <taxon>Pelosinus</taxon>
    </lineage>
</organism>
<dbReference type="EMBL" id="AKVJ01000022">
    <property type="protein sequence ID" value="EIW18748.1"/>
    <property type="molecule type" value="Genomic_DNA"/>
</dbReference>
<evidence type="ECO:0000313" key="1">
    <source>
        <dbReference type="EMBL" id="EIW18748.1"/>
    </source>
</evidence>
<comment type="caution">
    <text evidence="1">The sequence shown here is derived from an EMBL/GenBank/DDBJ whole genome shotgun (WGS) entry which is preliminary data.</text>
</comment>